<dbReference type="InterPro" id="IPR014001">
    <property type="entry name" value="Helicase_ATP-bd"/>
</dbReference>
<dbReference type="GO" id="GO:0016787">
    <property type="term" value="F:hydrolase activity"/>
    <property type="evidence" value="ECO:0007669"/>
    <property type="project" value="UniProtKB-KW"/>
</dbReference>
<dbReference type="Proteomes" id="UP001251528">
    <property type="component" value="Unassembled WGS sequence"/>
</dbReference>
<feature type="region of interest" description="Disordered" evidence="16">
    <location>
        <begin position="1"/>
        <end position="147"/>
    </location>
</feature>
<comment type="catalytic activity">
    <reaction evidence="13">
        <text>ATP + H2O = ADP + phosphate + H(+)</text>
        <dbReference type="Rhea" id="RHEA:13065"/>
        <dbReference type="ChEBI" id="CHEBI:15377"/>
        <dbReference type="ChEBI" id="CHEBI:15378"/>
        <dbReference type="ChEBI" id="CHEBI:30616"/>
        <dbReference type="ChEBI" id="CHEBI:43474"/>
        <dbReference type="ChEBI" id="CHEBI:456216"/>
        <dbReference type="EC" id="3.6.4.13"/>
    </reaction>
</comment>
<keyword evidence="6 15" id="KW-0067">ATP-binding</keyword>
<dbReference type="FunFam" id="3.40.50.300:FF:000008">
    <property type="entry name" value="ATP-dependent RNA helicase RhlB"/>
    <property type="match status" value="1"/>
</dbReference>
<evidence type="ECO:0000256" key="3">
    <source>
        <dbReference type="ARBA" id="ARBA00022741"/>
    </source>
</evidence>
<feature type="compositionally biased region" description="Pro residues" evidence="16">
    <location>
        <begin position="34"/>
        <end position="46"/>
    </location>
</feature>
<evidence type="ECO:0000256" key="7">
    <source>
        <dbReference type="ARBA" id="ARBA00022884"/>
    </source>
</evidence>
<evidence type="ECO:0000256" key="1">
    <source>
        <dbReference type="ARBA" id="ARBA00012552"/>
    </source>
</evidence>
<keyword evidence="7" id="KW-0694">RNA-binding</keyword>
<dbReference type="InterPro" id="IPR027417">
    <property type="entry name" value="P-loop_NTPase"/>
</dbReference>
<protein>
    <recommendedName>
        <fullName evidence="10">ATP-dependent RNA helicase DED1</fullName>
        <ecNumber evidence="1">3.6.4.13</ecNumber>
    </recommendedName>
    <alternativeName>
        <fullName evidence="11">ATP-dependent RNA helicase ded1</fullName>
    </alternativeName>
</protein>
<dbReference type="SUPFAM" id="SSF52540">
    <property type="entry name" value="P-loop containing nucleoside triphosphate hydrolases"/>
    <property type="match status" value="1"/>
</dbReference>
<evidence type="ECO:0000259" key="18">
    <source>
        <dbReference type="PROSITE" id="PS51194"/>
    </source>
</evidence>
<dbReference type="SMART" id="SM00490">
    <property type="entry name" value="HELICc"/>
    <property type="match status" value="1"/>
</dbReference>
<evidence type="ECO:0000313" key="20">
    <source>
        <dbReference type="EMBL" id="KAK2591360.1"/>
    </source>
</evidence>
<dbReference type="InterPro" id="IPR011545">
    <property type="entry name" value="DEAD/DEAH_box_helicase_dom"/>
</dbReference>
<keyword evidence="3 15" id="KW-0547">Nucleotide-binding</keyword>
<evidence type="ECO:0000256" key="8">
    <source>
        <dbReference type="ARBA" id="ARBA00022917"/>
    </source>
</evidence>
<feature type="short sequence motif" description="Q motif" evidence="14">
    <location>
        <begin position="192"/>
        <end position="220"/>
    </location>
</feature>
<gene>
    <name evidence="20" type="primary">DED1</name>
    <name evidence="20" type="ORF">QQS21_010959</name>
</gene>
<sequence length="680" mass="71691">MADQLNMNGLNLGDGQHGGMQPRSYIPPHMRNRPGPPMNGPGPGPGPNGAGAGPVPNGVPNGAPNGAPAPNGLNGSSWAGNAPNYSGRPNNWSNGPEGGAPFQNNRRGGWGGRGGGHGGGHEGGHSSYSARGSGDGQWRDGKHVPGPANARVERELFGSVDDPSKQHTGINFEKYDDIPVEASGHDVPEPVVQFSTPPLDEHLCRNIELAHYKVPTPVQKYSIPIVMGGRDLMACAQTGSGKTGGFLFPILSQAFINGPSPVPAGAAGQFGRQRKAYPTSLILAPTRELVSQIYEESRKFAYRSWVRPCVVYGGADIGSQLRQIERGCDLLVATPGRLVDLLERGRISLCNIKYLVLDEADRMLDMGFEPQIRRIVEGEDMPSVADRQTLMFSATFPRDIQMLARDFLKDYVFLSVGRVGSTSENITQKVEFVEDIDKKSVLLDILHTHAGGLTLIFVETKRMADALSDFLINQSFPATSIHGDRTQRERERALEFFRNGRCPILVATAVAARGLDIPNVTHVINYDLPTDVDDYVHRIGRTGRAGNTGIATAFFNRGNRGIVRELMDLLKEANQEVPAFLEAIARESSFGGGGGRGGRSRGGGGGRGAANRDFRKFGGGGGGGGFGGNSGGFGGPQHNSGYGGGFGGPPAGGYGGGYGGGGGGGGSYGNPGGPGAQSWW</sequence>
<dbReference type="GO" id="GO:0003743">
    <property type="term" value="F:translation initiation factor activity"/>
    <property type="evidence" value="ECO:0007669"/>
    <property type="project" value="UniProtKB-KW"/>
</dbReference>
<feature type="domain" description="Helicase C-terminal" evidence="18">
    <location>
        <begin position="425"/>
        <end position="585"/>
    </location>
</feature>
<dbReference type="PROSITE" id="PS51195">
    <property type="entry name" value="Q_MOTIF"/>
    <property type="match status" value="1"/>
</dbReference>
<evidence type="ECO:0000256" key="9">
    <source>
        <dbReference type="ARBA" id="ARBA00024358"/>
    </source>
</evidence>
<dbReference type="PROSITE" id="PS00039">
    <property type="entry name" value="DEAD_ATP_HELICASE"/>
    <property type="match status" value="1"/>
</dbReference>
<keyword evidence="2" id="KW-0396">Initiation factor</keyword>
<feature type="compositionally biased region" description="Polar residues" evidence="16">
    <location>
        <begin position="76"/>
        <end position="94"/>
    </location>
</feature>
<evidence type="ECO:0000256" key="6">
    <source>
        <dbReference type="ARBA" id="ARBA00022840"/>
    </source>
</evidence>
<dbReference type="CDD" id="cd17967">
    <property type="entry name" value="DEADc_DDX3_DDX4"/>
    <property type="match status" value="1"/>
</dbReference>
<evidence type="ECO:0000259" key="19">
    <source>
        <dbReference type="PROSITE" id="PS51195"/>
    </source>
</evidence>
<evidence type="ECO:0000256" key="15">
    <source>
        <dbReference type="RuleBase" id="RU000492"/>
    </source>
</evidence>
<keyword evidence="4 15" id="KW-0378">Hydrolase</keyword>
<evidence type="ECO:0000256" key="13">
    <source>
        <dbReference type="ARBA" id="ARBA00047984"/>
    </source>
</evidence>
<feature type="compositionally biased region" description="Low complexity" evidence="16">
    <location>
        <begin position="53"/>
        <end position="75"/>
    </location>
</feature>
<dbReference type="PANTHER" id="PTHR47958">
    <property type="entry name" value="ATP-DEPENDENT RNA HELICASE DBP3"/>
    <property type="match status" value="1"/>
</dbReference>
<evidence type="ECO:0000256" key="4">
    <source>
        <dbReference type="ARBA" id="ARBA00022801"/>
    </source>
</evidence>
<dbReference type="InterPro" id="IPR000629">
    <property type="entry name" value="RNA-helicase_DEAD-box_CS"/>
</dbReference>
<evidence type="ECO:0000256" key="5">
    <source>
        <dbReference type="ARBA" id="ARBA00022806"/>
    </source>
</evidence>
<dbReference type="SMART" id="SM00487">
    <property type="entry name" value="DEXDc"/>
    <property type="match status" value="1"/>
</dbReference>
<proteinExistence type="inferred from homology"/>
<dbReference type="PROSITE" id="PS51194">
    <property type="entry name" value="HELICASE_CTER"/>
    <property type="match status" value="1"/>
</dbReference>
<dbReference type="InterPro" id="IPR014014">
    <property type="entry name" value="RNA_helicase_DEAD_Q_motif"/>
</dbReference>
<keyword evidence="8" id="KW-0648">Protein biosynthesis</keyword>
<comment type="caution">
    <text evidence="20">The sequence shown here is derived from an EMBL/GenBank/DDBJ whole genome shotgun (WGS) entry which is preliminary data.</text>
</comment>
<evidence type="ECO:0000256" key="10">
    <source>
        <dbReference type="ARBA" id="ARBA00024397"/>
    </source>
</evidence>
<feature type="compositionally biased region" description="Gly residues" evidence="16">
    <location>
        <begin position="591"/>
        <end position="608"/>
    </location>
</feature>
<feature type="region of interest" description="Disordered" evidence="16">
    <location>
        <begin position="591"/>
        <end position="623"/>
    </location>
</feature>
<dbReference type="Pfam" id="PF00270">
    <property type="entry name" value="DEAD"/>
    <property type="match status" value="1"/>
</dbReference>
<feature type="compositionally biased region" description="Gly residues" evidence="16">
    <location>
        <begin position="108"/>
        <end position="118"/>
    </location>
</feature>
<dbReference type="FunFam" id="3.40.50.300:FF:000160">
    <property type="entry name" value="ATP-dependent RNA helicase DDX3X"/>
    <property type="match status" value="1"/>
</dbReference>
<comment type="similarity">
    <text evidence="9">Belongs to the DEAD box helicase family. DDX3/DED1 subfamily.</text>
</comment>
<organism evidence="20 21">
    <name type="scientific">Conoideocrella luteorostrata</name>
    <dbReference type="NCBI Taxonomy" id="1105319"/>
    <lineage>
        <taxon>Eukaryota</taxon>
        <taxon>Fungi</taxon>
        <taxon>Dikarya</taxon>
        <taxon>Ascomycota</taxon>
        <taxon>Pezizomycotina</taxon>
        <taxon>Sordariomycetes</taxon>
        <taxon>Hypocreomycetidae</taxon>
        <taxon>Hypocreales</taxon>
        <taxon>Clavicipitaceae</taxon>
        <taxon>Conoideocrella</taxon>
    </lineage>
</organism>
<dbReference type="EMBL" id="JASWJB010000343">
    <property type="protein sequence ID" value="KAK2591360.1"/>
    <property type="molecule type" value="Genomic_DNA"/>
</dbReference>
<evidence type="ECO:0000256" key="11">
    <source>
        <dbReference type="ARBA" id="ARBA00024405"/>
    </source>
</evidence>
<evidence type="ECO:0000256" key="2">
    <source>
        <dbReference type="ARBA" id="ARBA00022540"/>
    </source>
</evidence>
<comment type="function">
    <text evidence="12">ATP-binding RNA helicase involved in translation initiation. Remodels RNA in response to ADP and ATP concentrations by facilitating disruption, but also formation of RNA duplexes.</text>
</comment>
<keyword evidence="21" id="KW-1185">Reference proteome</keyword>
<dbReference type="Pfam" id="PF00271">
    <property type="entry name" value="Helicase_C"/>
    <property type="match status" value="1"/>
</dbReference>
<evidence type="ECO:0000313" key="21">
    <source>
        <dbReference type="Proteomes" id="UP001251528"/>
    </source>
</evidence>
<evidence type="ECO:0000256" key="14">
    <source>
        <dbReference type="PROSITE-ProRule" id="PRU00552"/>
    </source>
</evidence>
<dbReference type="GO" id="GO:0003723">
    <property type="term" value="F:RNA binding"/>
    <property type="evidence" value="ECO:0007669"/>
    <property type="project" value="UniProtKB-KW"/>
</dbReference>
<feature type="domain" description="DEAD-box RNA helicase Q" evidence="19">
    <location>
        <begin position="192"/>
        <end position="220"/>
    </location>
</feature>
<dbReference type="Gene3D" id="3.40.50.300">
    <property type="entry name" value="P-loop containing nucleotide triphosphate hydrolases"/>
    <property type="match status" value="2"/>
</dbReference>
<evidence type="ECO:0000256" key="16">
    <source>
        <dbReference type="SAM" id="MobiDB-lite"/>
    </source>
</evidence>
<reference evidence="20" key="1">
    <citation type="submission" date="2023-06" db="EMBL/GenBank/DDBJ databases">
        <title>Conoideocrella luteorostrata (Hypocreales: Clavicipitaceae), a potential biocontrol fungus for elongate hemlock scale in United States Christmas tree production areas.</title>
        <authorList>
            <person name="Barrett H."/>
            <person name="Lovett B."/>
            <person name="Macias A.M."/>
            <person name="Stajich J.E."/>
            <person name="Kasson M.T."/>
        </authorList>
    </citation>
    <scope>NUCLEOTIDE SEQUENCE</scope>
    <source>
        <strain evidence="20">ARSEF 14590</strain>
    </source>
</reference>
<evidence type="ECO:0000256" key="12">
    <source>
        <dbReference type="ARBA" id="ARBA00025161"/>
    </source>
</evidence>
<name>A0AAJ0FWC4_9HYPO</name>
<dbReference type="CDD" id="cd18787">
    <property type="entry name" value="SF2_C_DEAD"/>
    <property type="match status" value="1"/>
</dbReference>
<evidence type="ECO:0000259" key="17">
    <source>
        <dbReference type="PROSITE" id="PS51192"/>
    </source>
</evidence>
<dbReference type="EC" id="3.6.4.13" evidence="1"/>
<keyword evidence="5 15" id="KW-0347">Helicase</keyword>
<dbReference type="AlphaFoldDB" id="A0AAJ0FWC4"/>
<dbReference type="InterPro" id="IPR001650">
    <property type="entry name" value="Helicase_C-like"/>
</dbReference>
<dbReference type="PROSITE" id="PS51192">
    <property type="entry name" value="HELICASE_ATP_BIND_1"/>
    <property type="match status" value="1"/>
</dbReference>
<dbReference type="InterPro" id="IPR044763">
    <property type="entry name" value="Ded1/Dbp1_DEADc"/>
</dbReference>
<dbReference type="GO" id="GO:0005524">
    <property type="term" value="F:ATP binding"/>
    <property type="evidence" value="ECO:0007669"/>
    <property type="project" value="UniProtKB-KW"/>
</dbReference>
<feature type="domain" description="Helicase ATP-binding" evidence="17">
    <location>
        <begin position="223"/>
        <end position="414"/>
    </location>
</feature>
<dbReference type="GO" id="GO:0003724">
    <property type="term" value="F:RNA helicase activity"/>
    <property type="evidence" value="ECO:0007669"/>
    <property type="project" value="UniProtKB-EC"/>
</dbReference>
<accession>A0AAJ0FWC4</accession>